<accession>A0AAW3BEP7</accession>
<comment type="caution">
    <text evidence="3">The sequence shown here is derived from an EMBL/GenBank/DDBJ whole genome shotgun (WGS) entry which is preliminary data.</text>
</comment>
<feature type="transmembrane region" description="Helical" evidence="1">
    <location>
        <begin position="560"/>
        <end position="585"/>
    </location>
</feature>
<gene>
    <name evidence="3" type="ORF">Q4I28_006800</name>
</gene>
<dbReference type="Proteomes" id="UP001501274">
    <property type="component" value="Unassembled WGS sequence"/>
</dbReference>
<dbReference type="Gene3D" id="3.40.50.1820">
    <property type="entry name" value="alpha/beta hydrolase"/>
    <property type="match status" value="1"/>
</dbReference>
<keyword evidence="4" id="KW-1185">Reference proteome</keyword>
<keyword evidence="1" id="KW-1133">Transmembrane helix</keyword>
<proteinExistence type="predicted"/>
<reference evidence="3 4" key="1">
    <citation type="submission" date="2024-02" db="EMBL/GenBank/DDBJ databases">
        <title>FIRST GENOME SEQUENCES OF Leishmania (Viannia) shawi, Leishmania (Viannia) lindenbergi AND Leishmania (Viannia) utingensis.</title>
        <authorList>
            <person name="Resadore F."/>
            <person name="Custodio M.G.F."/>
            <person name="Boite M.C."/>
            <person name="Cupolillo E."/>
            <person name="Ferreira G.E.M."/>
        </authorList>
    </citation>
    <scope>NUCLEOTIDE SEQUENCE [LARGE SCALE GENOMIC DNA]</scope>
    <source>
        <strain evidence="3 4">MDAS/BR/1979/M5533</strain>
    </source>
</reference>
<protein>
    <recommendedName>
        <fullName evidence="5">AB hydrolase-1 domain-containing protein</fullName>
    </recommendedName>
</protein>
<evidence type="ECO:0000313" key="4">
    <source>
        <dbReference type="Proteomes" id="UP001501274"/>
    </source>
</evidence>
<evidence type="ECO:0000256" key="1">
    <source>
        <dbReference type="SAM" id="Phobius"/>
    </source>
</evidence>
<keyword evidence="2" id="KW-0732">Signal</keyword>
<organism evidence="3 4">
    <name type="scientific">Leishmania naiffi</name>
    <dbReference type="NCBI Taxonomy" id="5678"/>
    <lineage>
        <taxon>Eukaryota</taxon>
        <taxon>Discoba</taxon>
        <taxon>Euglenozoa</taxon>
        <taxon>Kinetoplastea</taxon>
        <taxon>Metakinetoplastina</taxon>
        <taxon>Trypanosomatida</taxon>
        <taxon>Trypanosomatidae</taxon>
        <taxon>Leishmaniinae</taxon>
        <taxon>Leishmania</taxon>
        <taxon>Leishmania naiffi species complex</taxon>
    </lineage>
</organism>
<keyword evidence="1" id="KW-0472">Membrane</keyword>
<dbReference type="InterPro" id="IPR029058">
    <property type="entry name" value="AB_hydrolase_fold"/>
</dbReference>
<feature type="chain" id="PRO_5043699836" description="AB hydrolase-1 domain-containing protein" evidence="2">
    <location>
        <begin position="31"/>
        <end position="608"/>
    </location>
</feature>
<dbReference type="EMBL" id="JBAMZN010000034">
    <property type="protein sequence ID" value="KAL0519633.1"/>
    <property type="molecule type" value="Genomic_DNA"/>
</dbReference>
<evidence type="ECO:0000256" key="2">
    <source>
        <dbReference type="SAM" id="SignalP"/>
    </source>
</evidence>
<sequence>MASSLPSRAAAAAALLLILTILIDCVLCSAAVTVAVDDDHLPNPSWSRTCTSPYEVCSTIEVYQDWKEKKNRLSFTVDALMKDPNEKGVLTVWMVMDDPDINVAKGIFREGINVVIVHPRGSRETPSFMTCANTSSPYNSQCWMSTACATELAAAANAKDNPLNMSHYSADQAVHDLNWALRTLGDGRPNVVLGQGLSSMLAIRLLQYHSDTKAAVVLLDYAHPLVFDVYNYFGGGGMDAALQHILALCDDQAACVGRLGATEGSLNRLKAIMAMAKKGKLSCASRLKWTSGKGGGAAFAGELRAVLALMLRYPVYPFLASKADLLNLIPSLLYRVQRCNNKDVAALNKLFEYLSGTRNYECPDSVALQMHWLVNDFLQAAPPANVDSFRSNAAARHLLLPPSSALSSFHAAAAKFPRLSRSAASQVLPVNATQQVLLLTADVDALLPEGAASQVAMAFRQLGNSVQLRQLRGIVNQPAAALTPCLVNNLKMLKDRGVWADHAQCTINTAHRIDFINGATDVYYGTADAWDFDKPNTDETSGDRGDDDGGKRGLRNLWRIVARILLVLILLVGVSAGGYFAYHYLAANGIFRYSRVSDNFYDNLHQQR</sequence>
<dbReference type="SUPFAM" id="SSF53474">
    <property type="entry name" value="alpha/beta-Hydrolases"/>
    <property type="match status" value="2"/>
</dbReference>
<name>A0AAW3BEP7_9TRYP</name>
<keyword evidence="1" id="KW-0812">Transmembrane</keyword>
<evidence type="ECO:0008006" key="5">
    <source>
        <dbReference type="Google" id="ProtNLM"/>
    </source>
</evidence>
<evidence type="ECO:0000313" key="3">
    <source>
        <dbReference type="EMBL" id="KAL0519633.1"/>
    </source>
</evidence>
<dbReference type="AlphaFoldDB" id="A0AAW3BEP7"/>
<feature type="signal peptide" evidence="2">
    <location>
        <begin position="1"/>
        <end position="30"/>
    </location>
</feature>